<evidence type="ECO:0000256" key="11">
    <source>
        <dbReference type="ARBA" id="ARBA00023157"/>
    </source>
</evidence>
<evidence type="ECO:0000256" key="3">
    <source>
        <dbReference type="ARBA" id="ARBA00022448"/>
    </source>
</evidence>
<feature type="transmembrane region" description="Helical" evidence="15">
    <location>
        <begin position="41"/>
        <end position="61"/>
    </location>
</feature>
<comment type="function">
    <text evidence="14">Required for disulfide bond formation in some periplasmic proteins. Acts by oxidizing the DsbA protein.</text>
</comment>
<evidence type="ECO:0000256" key="14">
    <source>
        <dbReference type="HAMAP-Rule" id="MF_00286"/>
    </source>
</evidence>
<dbReference type="SUPFAM" id="SSF158442">
    <property type="entry name" value="DsbB-like"/>
    <property type="match status" value="1"/>
</dbReference>
<evidence type="ECO:0000256" key="2">
    <source>
        <dbReference type="ARBA" id="ARBA00008823"/>
    </source>
</evidence>
<keyword evidence="8 14" id="KW-1133">Transmembrane helix</keyword>
<evidence type="ECO:0000256" key="12">
    <source>
        <dbReference type="ARBA" id="ARBA00023186"/>
    </source>
</evidence>
<sequence>MNTLVLGRTPYALIVLACAGLLGYAYYAEFVLGLEPCPLCMLQRLGFMIMGATALVAALHGPKSWGRWLYAIPFLGGAGWGLATAGRHVWLQNLPEDQVPDCGPGLYFMREFDFPFSEIVREAFTGAGECAEIDWSFLGLTFPGWALLWYVALTVFMLWASSTRSAAGSTSG</sequence>
<keyword evidence="12 14" id="KW-0143">Chaperone</keyword>
<evidence type="ECO:0000313" key="17">
    <source>
        <dbReference type="Proteomes" id="UP000484885"/>
    </source>
</evidence>
<dbReference type="PANTHER" id="PTHR36570:SF3">
    <property type="entry name" value="DISULFIDE BOND FORMATION PROTEIN B"/>
    <property type="match status" value="1"/>
</dbReference>
<evidence type="ECO:0000256" key="1">
    <source>
        <dbReference type="ARBA" id="ARBA00004429"/>
    </source>
</evidence>
<dbReference type="PANTHER" id="PTHR36570">
    <property type="entry name" value="DISULFIDE BOND FORMATION PROTEIN B"/>
    <property type="match status" value="1"/>
</dbReference>
<feature type="transmembrane region" description="Helical" evidence="15">
    <location>
        <begin position="68"/>
        <end position="90"/>
    </location>
</feature>
<dbReference type="Proteomes" id="UP000484885">
    <property type="component" value="Unassembled WGS sequence"/>
</dbReference>
<dbReference type="Pfam" id="PF02600">
    <property type="entry name" value="DsbB"/>
    <property type="match status" value="1"/>
</dbReference>
<proteinExistence type="inferred from homology"/>
<comment type="subcellular location">
    <subcellularLocation>
        <location evidence="1">Cell inner membrane</location>
        <topology evidence="1">Multi-pass membrane protein</topology>
    </subcellularLocation>
    <subcellularLocation>
        <location evidence="14">Cell membrane</location>
        <topology evidence="14">Multi-pass membrane protein</topology>
    </subcellularLocation>
</comment>
<dbReference type="GO" id="GO:0015035">
    <property type="term" value="F:protein-disulfide reductase activity"/>
    <property type="evidence" value="ECO:0007669"/>
    <property type="project" value="UniProtKB-UniRule"/>
</dbReference>
<evidence type="ECO:0000256" key="13">
    <source>
        <dbReference type="ARBA" id="ARBA00023284"/>
    </source>
</evidence>
<comment type="caution">
    <text evidence="14">Lacks conserved residue(s) required for the propagation of feature annotation.</text>
</comment>
<comment type="caution">
    <text evidence="16">The sequence shown here is derived from an EMBL/GenBank/DDBJ whole genome shotgun (WGS) entry which is preliminary data.</text>
</comment>
<feature type="topological domain" description="Periplasmic" evidence="14">
    <location>
        <begin position="28"/>
        <end position="45"/>
    </location>
</feature>
<protein>
    <recommendedName>
        <fullName evidence="14">Disulfide bond formation protein B</fullName>
    </recommendedName>
    <alternativeName>
        <fullName evidence="14">Disulfide oxidoreductase</fullName>
    </alternativeName>
</protein>
<keyword evidence="7 14" id="KW-0249">Electron transport</keyword>
<evidence type="ECO:0000256" key="4">
    <source>
        <dbReference type="ARBA" id="ARBA00022475"/>
    </source>
</evidence>
<feature type="disulfide bond" description="Redox-active" evidence="14">
    <location>
        <begin position="37"/>
        <end position="40"/>
    </location>
</feature>
<feature type="topological domain" description="Cytoplasmic" evidence="14">
    <location>
        <begin position="1"/>
        <end position="10"/>
    </location>
</feature>
<feature type="transmembrane region" description="Helical" evidence="15">
    <location>
        <begin position="12"/>
        <end position="29"/>
    </location>
</feature>
<keyword evidence="3 14" id="KW-0813">Transport</keyword>
<accession>A0A845VG03</accession>
<evidence type="ECO:0000256" key="10">
    <source>
        <dbReference type="ARBA" id="ARBA00023136"/>
    </source>
</evidence>
<dbReference type="Gene3D" id="1.20.1550.10">
    <property type="entry name" value="DsbB-like"/>
    <property type="match status" value="1"/>
</dbReference>
<evidence type="ECO:0000256" key="5">
    <source>
        <dbReference type="ARBA" id="ARBA00022519"/>
    </source>
</evidence>
<dbReference type="HAMAP" id="MF_00286">
    <property type="entry name" value="DsbB"/>
    <property type="match status" value="1"/>
</dbReference>
<evidence type="ECO:0000256" key="7">
    <source>
        <dbReference type="ARBA" id="ARBA00022982"/>
    </source>
</evidence>
<feature type="topological domain" description="Cytoplasmic" evidence="14">
    <location>
        <begin position="63"/>
        <end position="68"/>
    </location>
</feature>
<dbReference type="InterPro" id="IPR022920">
    <property type="entry name" value="Disulphide_bond_form_DsbB"/>
</dbReference>
<keyword evidence="9 14" id="KW-0560">Oxidoreductase</keyword>
<feature type="topological domain" description="Cytoplasmic" evidence="14">
    <location>
        <begin position="164"/>
        <end position="172"/>
    </location>
</feature>
<keyword evidence="4 14" id="KW-1003">Cell membrane</keyword>
<dbReference type="RefSeq" id="WP_164211520.1">
    <property type="nucleotide sequence ID" value="NZ_JAAGSC010000041.1"/>
</dbReference>
<comment type="similarity">
    <text evidence="2 14">Belongs to the DsbB family.</text>
</comment>
<dbReference type="InterPro" id="IPR003752">
    <property type="entry name" value="DiS_bond_form_DsbB/BdbC"/>
</dbReference>
<reference evidence="16 17" key="1">
    <citation type="submission" date="2020-02" db="EMBL/GenBank/DDBJ databases">
        <authorList>
            <person name="Zhang X.-Y."/>
        </authorList>
    </citation>
    <scope>NUCLEOTIDE SEQUENCE [LARGE SCALE GENOMIC DNA]</scope>
    <source>
        <strain evidence="16 17">C33</strain>
    </source>
</reference>
<evidence type="ECO:0000313" key="16">
    <source>
        <dbReference type="EMBL" id="NDY96149.1"/>
    </source>
</evidence>
<organism evidence="16 17">
    <name type="scientific">Wenzhouxiangella limi</name>
    <dbReference type="NCBI Taxonomy" id="2707351"/>
    <lineage>
        <taxon>Bacteria</taxon>
        <taxon>Pseudomonadati</taxon>
        <taxon>Pseudomonadota</taxon>
        <taxon>Gammaproteobacteria</taxon>
        <taxon>Chromatiales</taxon>
        <taxon>Wenzhouxiangellaceae</taxon>
        <taxon>Wenzhouxiangella</taxon>
    </lineage>
</organism>
<dbReference type="GO" id="GO:0006457">
    <property type="term" value="P:protein folding"/>
    <property type="evidence" value="ECO:0007669"/>
    <property type="project" value="InterPro"/>
</dbReference>
<keyword evidence="6 14" id="KW-0812">Transmembrane</keyword>
<evidence type="ECO:0000256" key="15">
    <source>
        <dbReference type="SAM" id="Phobius"/>
    </source>
</evidence>
<dbReference type="GO" id="GO:0005886">
    <property type="term" value="C:plasma membrane"/>
    <property type="evidence" value="ECO:0007669"/>
    <property type="project" value="UniProtKB-SubCell"/>
</dbReference>
<keyword evidence="13 14" id="KW-0676">Redox-active center</keyword>
<keyword evidence="11 14" id="KW-1015">Disulfide bond</keyword>
<dbReference type="GO" id="GO:0009055">
    <property type="term" value="F:electron transfer activity"/>
    <property type="evidence" value="ECO:0007669"/>
    <property type="project" value="UniProtKB-UniRule"/>
</dbReference>
<keyword evidence="5" id="KW-0997">Cell inner membrane</keyword>
<evidence type="ECO:0000256" key="6">
    <source>
        <dbReference type="ARBA" id="ARBA00022692"/>
    </source>
</evidence>
<keyword evidence="10 14" id="KW-0472">Membrane</keyword>
<evidence type="ECO:0000256" key="9">
    <source>
        <dbReference type="ARBA" id="ARBA00023002"/>
    </source>
</evidence>
<dbReference type="InterPro" id="IPR050183">
    <property type="entry name" value="DsbB"/>
</dbReference>
<evidence type="ECO:0000256" key="8">
    <source>
        <dbReference type="ARBA" id="ARBA00022989"/>
    </source>
</evidence>
<dbReference type="AlphaFoldDB" id="A0A845VG03"/>
<name>A0A845VG03_9GAMM</name>
<dbReference type="InterPro" id="IPR023380">
    <property type="entry name" value="DsbB-like_sf"/>
</dbReference>
<dbReference type="EMBL" id="JAAGSC010000041">
    <property type="protein sequence ID" value="NDY96149.1"/>
    <property type="molecule type" value="Genomic_DNA"/>
</dbReference>
<gene>
    <name evidence="14" type="primary">dsbB</name>
    <name evidence="16" type="ORF">G3I74_10440</name>
</gene>
<feature type="transmembrane region" description="Helical" evidence="15">
    <location>
        <begin position="142"/>
        <end position="160"/>
    </location>
</feature>
<keyword evidence="17" id="KW-1185">Reference proteome</keyword>